<sequence length="148" mass="16282">IEWRNQGPHQCYVLVATVQKGKTNQTSRLETGGKDGVNPFSHVQHSTQLKAVNKMLAAVGINSISKTHARRHGPVRQLEQMAGIDDNQVRQLGRWNGERMEGSSMSNMPRAPILGLAGFSTVGKNCFFSRNVVIPSSELQSAIFPKID</sequence>
<accession>A0A139AHG4</accession>
<keyword evidence="2" id="KW-1185">Reference proteome</keyword>
<evidence type="ECO:0000313" key="1">
    <source>
        <dbReference type="EMBL" id="KXS15853.1"/>
    </source>
</evidence>
<dbReference type="GO" id="GO:0003677">
    <property type="term" value="F:DNA binding"/>
    <property type="evidence" value="ECO:0007669"/>
    <property type="project" value="InterPro"/>
</dbReference>
<reference evidence="1 2" key="1">
    <citation type="journal article" date="2015" name="Genome Biol. Evol.">
        <title>Phylogenomic analyses indicate that early fungi evolved digesting cell walls of algal ancestors of land plants.</title>
        <authorList>
            <person name="Chang Y."/>
            <person name="Wang S."/>
            <person name="Sekimoto S."/>
            <person name="Aerts A.L."/>
            <person name="Choi C."/>
            <person name="Clum A."/>
            <person name="LaButti K.M."/>
            <person name="Lindquist E.A."/>
            <person name="Yee Ngan C."/>
            <person name="Ohm R.A."/>
            <person name="Salamov A.A."/>
            <person name="Grigoriev I.V."/>
            <person name="Spatafora J.W."/>
            <person name="Berbee M.L."/>
        </authorList>
    </citation>
    <scope>NUCLEOTIDE SEQUENCE [LARGE SCALE GENOMIC DNA]</scope>
    <source>
        <strain evidence="1 2">JEL478</strain>
    </source>
</reference>
<protein>
    <submittedName>
        <fullName evidence="1">Uncharacterized protein</fullName>
    </submittedName>
</protein>
<feature type="non-terminal residue" evidence="1">
    <location>
        <position position="148"/>
    </location>
</feature>
<dbReference type="Proteomes" id="UP000070544">
    <property type="component" value="Unassembled WGS sequence"/>
</dbReference>
<name>A0A139AHG4_GONPJ</name>
<feature type="non-terminal residue" evidence="1">
    <location>
        <position position="1"/>
    </location>
</feature>
<dbReference type="STRING" id="1344416.A0A139AHG4"/>
<gene>
    <name evidence="1" type="ORF">M427DRAFT_76916</name>
</gene>
<dbReference type="OrthoDB" id="428577at2759"/>
<dbReference type="Gene3D" id="1.10.443.20">
    <property type="entry name" value="Centromere DNA-binding protein complex CBF3 subunit, domain 2"/>
    <property type="match status" value="1"/>
</dbReference>
<organism evidence="1 2">
    <name type="scientific">Gonapodya prolifera (strain JEL478)</name>
    <name type="common">Monoblepharis prolifera</name>
    <dbReference type="NCBI Taxonomy" id="1344416"/>
    <lineage>
        <taxon>Eukaryota</taxon>
        <taxon>Fungi</taxon>
        <taxon>Fungi incertae sedis</taxon>
        <taxon>Chytridiomycota</taxon>
        <taxon>Chytridiomycota incertae sedis</taxon>
        <taxon>Monoblepharidomycetes</taxon>
        <taxon>Monoblepharidales</taxon>
        <taxon>Gonapodyaceae</taxon>
        <taxon>Gonapodya</taxon>
    </lineage>
</organism>
<evidence type="ECO:0000313" key="2">
    <source>
        <dbReference type="Proteomes" id="UP000070544"/>
    </source>
</evidence>
<dbReference type="AlphaFoldDB" id="A0A139AHG4"/>
<dbReference type="EMBL" id="KQ965759">
    <property type="protein sequence ID" value="KXS15853.1"/>
    <property type="molecule type" value="Genomic_DNA"/>
</dbReference>
<dbReference type="OMA" id="RWNGERM"/>
<proteinExistence type="predicted"/>
<dbReference type="InterPro" id="IPR038279">
    <property type="entry name" value="Ndc10_dom2_sf"/>
</dbReference>